<dbReference type="OrthoDB" id="671439at2759"/>
<evidence type="ECO:0000256" key="1">
    <source>
        <dbReference type="ARBA" id="ARBA00009861"/>
    </source>
</evidence>
<comment type="caution">
    <text evidence="4">The sequence shown here is derived from an EMBL/GenBank/DDBJ whole genome shotgun (WGS) entry which is preliminary data.</text>
</comment>
<dbReference type="PANTHER" id="PTHR31623">
    <property type="entry name" value="F21J9.9"/>
    <property type="match status" value="1"/>
</dbReference>
<accession>A0A8K0GNQ9</accession>
<comment type="similarity">
    <text evidence="1">Belongs to the plant acyltransferase family.</text>
</comment>
<evidence type="ECO:0000313" key="4">
    <source>
        <dbReference type="EMBL" id="KAF3431113.1"/>
    </source>
</evidence>
<dbReference type="GO" id="GO:0016746">
    <property type="term" value="F:acyltransferase activity"/>
    <property type="evidence" value="ECO:0007669"/>
    <property type="project" value="UniProtKB-KW"/>
</dbReference>
<dbReference type="Proteomes" id="UP000796880">
    <property type="component" value="Unassembled WGS sequence"/>
</dbReference>
<keyword evidence="2" id="KW-0808">Transferase</keyword>
<dbReference type="Gene3D" id="3.30.559.10">
    <property type="entry name" value="Chloramphenicol acetyltransferase-like domain"/>
    <property type="match status" value="2"/>
</dbReference>
<protein>
    <submittedName>
        <fullName evidence="4">Uncharacterized protein</fullName>
    </submittedName>
</protein>
<dbReference type="AlphaFoldDB" id="A0A8K0GNQ9"/>
<dbReference type="PANTHER" id="PTHR31623:SF122">
    <property type="entry name" value="HXXXD-TYPE ACYL-TRANSFERASE FAMILY PROTEIN"/>
    <property type="match status" value="1"/>
</dbReference>
<sequence>MEVETISREIIRPWSPTPPENRIYNLSFLDHINPSTYVPILYLYTCDSSDASCSRNIDVSDKLKKSLSKTLARYYPFAGRIRDRVSVDCNDEGVLFVEARVKCKLTEILQNPKHETLDLLLADGLQWQEWSLISSYLAVQVSFFDCGGIAIGVCISHKLADTATMIKFINDWAAIARSSVVHQQDVSSPEFNAASLFPHGDLPLIPEAKIQRGNYTSRRFVFSGSNIAALKAKVADKVHNPTRVELVTALICKSAISASSKSTSAGSSKSSVLVQSVNMRTRTNPPLPESSVGNMSWFFAVPISMGEAETELHDLVGKMKERMTSFSKRYGERFVGEEWPSLIRECLKESKHLFHGGDLVVYRCSSWCRFPIYEADFGWGEPTWVTIGSCVLKNSIMMMDTRNGDGIEAVVNLEMVSMAVFENDLELLQFASLNPSALL</sequence>
<evidence type="ECO:0000256" key="3">
    <source>
        <dbReference type="ARBA" id="ARBA00023315"/>
    </source>
</evidence>
<evidence type="ECO:0000256" key="2">
    <source>
        <dbReference type="ARBA" id="ARBA00022679"/>
    </source>
</evidence>
<dbReference type="Pfam" id="PF02458">
    <property type="entry name" value="Transferase"/>
    <property type="match status" value="1"/>
</dbReference>
<proteinExistence type="inferred from homology"/>
<dbReference type="EMBL" id="VOIH02000012">
    <property type="protein sequence ID" value="KAF3431113.1"/>
    <property type="molecule type" value="Genomic_DNA"/>
</dbReference>
<reference evidence="4" key="1">
    <citation type="submission" date="2020-03" db="EMBL/GenBank/DDBJ databases">
        <title>A high-quality chromosome-level genome assembly of a woody plant with both climbing and erect habits, Rhamnella rubrinervis.</title>
        <authorList>
            <person name="Lu Z."/>
            <person name="Yang Y."/>
            <person name="Zhu X."/>
            <person name="Sun Y."/>
        </authorList>
    </citation>
    <scope>NUCLEOTIDE SEQUENCE</scope>
    <source>
        <strain evidence="4">BYM</strain>
        <tissue evidence="4">Leaf</tissue>
    </source>
</reference>
<evidence type="ECO:0000313" key="5">
    <source>
        <dbReference type="Proteomes" id="UP000796880"/>
    </source>
</evidence>
<keyword evidence="3" id="KW-0012">Acyltransferase</keyword>
<organism evidence="4 5">
    <name type="scientific">Rhamnella rubrinervis</name>
    <dbReference type="NCBI Taxonomy" id="2594499"/>
    <lineage>
        <taxon>Eukaryota</taxon>
        <taxon>Viridiplantae</taxon>
        <taxon>Streptophyta</taxon>
        <taxon>Embryophyta</taxon>
        <taxon>Tracheophyta</taxon>
        <taxon>Spermatophyta</taxon>
        <taxon>Magnoliopsida</taxon>
        <taxon>eudicotyledons</taxon>
        <taxon>Gunneridae</taxon>
        <taxon>Pentapetalae</taxon>
        <taxon>rosids</taxon>
        <taxon>fabids</taxon>
        <taxon>Rosales</taxon>
        <taxon>Rhamnaceae</taxon>
        <taxon>rhamnoid group</taxon>
        <taxon>Rhamneae</taxon>
        <taxon>Rhamnella</taxon>
    </lineage>
</organism>
<keyword evidence="5" id="KW-1185">Reference proteome</keyword>
<dbReference type="InterPro" id="IPR023213">
    <property type="entry name" value="CAT-like_dom_sf"/>
</dbReference>
<name>A0A8K0GNQ9_9ROSA</name>
<gene>
    <name evidence="4" type="ORF">FNV43_RR25843</name>
</gene>